<feature type="region of interest" description="Disordered" evidence="1">
    <location>
        <begin position="162"/>
        <end position="287"/>
    </location>
</feature>
<accession>Q2GMY9</accession>
<dbReference type="OrthoDB" id="10066232at2759"/>
<organism evidence="2 3">
    <name type="scientific">Chaetomium globosum (strain ATCC 6205 / CBS 148.51 / DSM 1962 / NBRC 6347 / NRRL 1970)</name>
    <name type="common">Soil fungus</name>
    <dbReference type="NCBI Taxonomy" id="306901"/>
    <lineage>
        <taxon>Eukaryota</taxon>
        <taxon>Fungi</taxon>
        <taxon>Dikarya</taxon>
        <taxon>Ascomycota</taxon>
        <taxon>Pezizomycotina</taxon>
        <taxon>Sordariomycetes</taxon>
        <taxon>Sordariomycetidae</taxon>
        <taxon>Sordariales</taxon>
        <taxon>Chaetomiaceae</taxon>
        <taxon>Chaetomium</taxon>
    </lineage>
</organism>
<name>Q2GMY9_CHAGB</name>
<dbReference type="EMBL" id="CH408035">
    <property type="protein sequence ID" value="EAQ84261.1"/>
    <property type="molecule type" value="Genomic_DNA"/>
</dbReference>
<evidence type="ECO:0000313" key="3">
    <source>
        <dbReference type="Proteomes" id="UP000001056"/>
    </source>
</evidence>
<sequence>MPCQVYSVVDLDEFEEEAESADAQHQTAALKIIASILNNAGVTYGLMGGMNFYLRGSGRTTQDVDLAVGRSNSLSAVLDLLNNERSPGSRMLWASGVARIFVRVRNQLVQLDLKSQGAEGHDRTYAPQVRQIADRIGYEKRRDFVSEVVQRNREDKEIVRWALKIERTPSPEPRPPTNGGRGGGGHTNRGSRDSRHSRDNRRDPRESTSRTYDERERRSATTTTPSQRNPPSSRAAETLVSGMQRMRVSVDPSRSRAETRPAVSRVSRQPATEVRRSRRSEREPEYY</sequence>
<dbReference type="RefSeq" id="XP_001228592.1">
    <property type="nucleotide sequence ID" value="XM_001228591.1"/>
</dbReference>
<dbReference type="GeneID" id="4397043"/>
<dbReference type="SUPFAM" id="SSF81301">
    <property type="entry name" value="Nucleotidyltransferase"/>
    <property type="match status" value="1"/>
</dbReference>
<dbReference type="VEuPathDB" id="FungiDB:CHGG_10665"/>
<evidence type="ECO:0000256" key="1">
    <source>
        <dbReference type="SAM" id="MobiDB-lite"/>
    </source>
</evidence>
<dbReference type="Gene3D" id="3.30.460.40">
    <property type="match status" value="1"/>
</dbReference>
<dbReference type="eggNOG" id="ENOG502T30G">
    <property type="taxonomic scope" value="Eukaryota"/>
</dbReference>
<dbReference type="HOGENOM" id="CLU_969776_0_0_1"/>
<gene>
    <name evidence="2" type="ORF">CHGG_10665</name>
</gene>
<reference evidence="3" key="1">
    <citation type="journal article" date="2015" name="Genome Announc.">
        <title>Draft genome sequence of the cellulolytic fungus Chaetomium globosum.</title>
        <authorList>
            <person name="Cuomo C.A."/>
            <person name="Untereiner W.A."/>
            <person name="Ma L.-J."/>
            <person name="Grabherr M."/>
            <person name="Birren B.W."/>
        </authorList>
    </citation>
    <scope>NUCLEOTIDE SEQUENCE [LARGE SCALE GENOMIC DNA]</scope>
    <source>
        <strain evidence="3">ATCC 6205 / CBS 148.51 / DSM 1962 / NBRC 6347 / NRRL 1970</strain>
    </source>
</reference>
<feature type="compositionally biased region" description="Basic and acidic residues" evidence="1">
    <location>
        <begin position="190"/>
        <end position="219"/>
    </location>
</feature>
<dbReference type="InParanoid" id="Q2GMY9"/>
<feature type="compositionally biased region" description="Polar residues" evidence="1">
    <location>
        <begin position="220"/>
        <end position="232"/>
    </location>
</feature>
<keyword evidence="3" id="KW-1185">Reference proteome</keyword>
<proteinExistence type="predicted"/>
<dbReference type="Proteomes" id="UP000001056">
    <property type="component" value="Unassembled WGS sequence"/>
</dbReference>
<dbReference type="InterPro" id="IPR043519">
    <property type="entry name" value="NT_sf"/>
</dbReference>
<dbReference type="AlphaFoldDB" id="Q2GMY9"/>
<evidence type="ECO:0000313" key="2">
    <source>
        <dbReference type="EMBL" id="EAQ84261.1"/>
    </source>
</evidence>
<protein>
    <submittedName>
        <fullName evidence="2">Uncharacterized protein</fullName>
    </submittedName>
</protein>